<dbReference type="RefSeq" id="WP_209699286.1">
    <property type="nucleotide sequence ID" value="NZ_BAAAVU010000004.1"/>
</dbReference>
<evidence type="ECO:0000313" key="2">
    <source>
        <dbReference type="Proteomes" id="UP000755585"/>
    </source>
</evidence>
<evidence type="ECO:0000313" key="1">
    <source>
        <dbReference type="EMBL" id="MBP2356838.1"/>
    </source>
</evidence>
<dbReference type="EMBL" id="JAGINT010000002">
    <property type="protein sequence ID" value="MBP2356838.1"/>
    <property type="molecule type" value="Genomic_DNA"/>
</dbReference>
<accession>A0ABS4UYV8</accession>
<comment type="caution">
    <text evidence="1">The sequence shown here is derived from an EMBL/GenBank/DDBJ whole genome shotgun (WGS) entry which is preliminary data.</text>
</comment>
<reference evidence="1 2" key="1">
    <citation type="submission" date="2021-03" db="EMBL/GenBank/DDBJ databases">
        <title>Sequencing the genomes of 1000 actinobacteria strains.</title>
        <authorList>
            <person name="Klenk H.-P."/>
        </authorList>
    </citation>
    <scope>NUCLEOTIDE SEQUENCE [LARGE SCALE GENOMIC DNA]</scope>
    <source>
        <strain evidence="1 2">DSM 18824</strain>
    </source>
</reference>
<gene>
    <name evidence="1" type="ORF">JOF29_007948</name>
</gene>
<organism evidence="1 2">
    <name type="scientific">Kribbella aluminosa</name>
    <dbReference type="NCBI Taxonomy" id="416017"/>
    <lineage>
        <taxon>Bacteria</taxon>
        <taxon>Bacillati</taxon>
        <taxon>Actinomycetota</taxon>
        <taxon>Actinomycetes</taxon>
        <taxon>Propionibacteriales</taxon>
        <taxon>Kribbellaceae</taxon>
        <taxon>Kribbella</taxon>
    </lineage>
</organism>
<dbReference type="Proteomes" id="UP000755585">
    <property type="component" value="Unassembled WGS sequence"/>
</dbReference>
<protein>
    <submittedName>
        <fullName evidence="1">Uncharacterized protein</fullName>
    </submittedName>
</protein>
<sequence>MKIGDILEAEERLAQAERELREATEPKNWSAHESSDALGMRTVHLHPSHFERLDLLREGVQRADANLRALWRTAAGIED</sequence>
<name>A0ABS4UYV8_9ACTN</name>
<keyword evidence="2" id="KW-1185">Reference proteome</keyword>
<proteinExistence type="predicted"/>